<reference evidence="2 4" key="1">
    <citation type="submission" date="2015-01" db="EMBL/GenBank/DDBJ databases">
        <title>Genome of Flavobacterium hibernum DSM 12611.</title>
        <authorList>
            <person name="Stropko S.J."/>
            <person name="Pipes S.E."/>
            <person name="Newman J.D."/>
        </authorList>
    </citation>
    <scope>NUCLEOTIDE SEQUENCE [LARGE SCALE GENOMIC DNA]</scope>
    <source>
        <strain evidence="2 4">DSM 12611</strain>
    </source>
</reference>
<comment type="caution">
    <text evidence="2">The sequence shown here is derived from an EMBL/GenBank/DDBJ whole genome shotgun (WGS) entry which is preliminary data.</text>
</comment>
<gene>
    <name evidence="3" type="ORF">B0A73_10480</name>
    <name evidence="2" type="ORF">IW18_02515</name>
</gene>
<feature type="region of interest" description="Disordered" evidence="1">
    <location>
        <begin position="37"/>
        <end position="60"/>
    </location>
</feature>
<dbReference type="AlphaFoldDB" id="A0A0D0EZ57"/>
<dbReference type="Proteomes" id="UP000032061">
    <property type="component" value="Unassembled WGS sequence"/>
</dbReference>
<evidence type="ECO:0000313" key="3">
    <source>
        <dbReference type="EMBL" id="OXA88187.1"/>
    </source>
</evidence>
<dbReference type="EMBL" id="MUGX01000011">
    <property type="protein sequence ID" value="OXA88187.1"/>
    <property type="molecule type" value="Genomic_DNA"/>
</dbReference>
<dbReference type="EMBL" id="JPRK01000003">
    <property type="protein sequence ID" value="KIO54348.1"/>
    <property type="molecule type" value="Genomic_DNA"/>
</dbReference>
<organism evidence="2 4">
    <name type="scientific">Flavobacterium hibernum</name>
    <dbReference type="NCBI Taxonomy" id="37752"/>
    <lineage>
        <taxon>Bacteria</taxon>
        <taxon>Pseudomonadati</taxon>
        <taxon>Bacteroidota</taxon>
        <taxon>Flavobacteriia</taxon>
        <taxon>Flavobacteriales</taxon>
        <taxon>Flavobacteriaceae</taxon>
        <taxon>Flavobacterium</taxon>
    </lineage>
</organism>
<evidence type="ECO:0000256" key="1">
    <source>
        <dbReference type="SAM" id="MobiDB-lite"/>
    </source>
</evidence>
<feature type="compositionally biased region" description="Basic residues" evidence="1">
    <location>
        <begin position="40"/>
        <end position="54"/>
    </location>
</feature>
<reference evidence="3 5" key="2">
    <citation type="submission" date="2016-11" db="EMBL/GenBank/DDBJ databases">
        <title>Whole genomes of Flavobacteriaceae.</title>
        <authorList>
            <person name="Stine C."/>
            <person name="Li C."/>
            <person name="Tadesse D."/>
        </authorList>
    </citation>
    <scope>NUCLEOTIDE SEQUENCE [LARGE SCALE GENOMIC DNA]</scope>
    <source>
        <strain evidence="3 5">ATCC 51468</strain>
    </source>
</reference>
<protein>
    <submittedName>
        <fullName evidence="2">Uncharacterized protein</fullName>
    </submittedName>
</protein>
<sequence length="60" mass="6828">MDNSKSGSSSIQGKVTIEIKQPQVQLYVVPQLYPVEPPVKSRRKKIKKMRKNKKASQMEG</sequence>
<name>A0A0D0EZ57_9FLAO</name>
<evidence type="ECO:0000313" key="5">
    <source>
        <dbReference type="Proteomes" id="UP000198302"/>
    </source>
</evidence>
<dbReference type="Proteomes" id="UP000198302">
    <property type="component" value="Unassembled WGS sequence"/>
</dbReference>
<evidence type="ECO:0000313" key="4">
    <source>
        <dbReference type="Proteomes" id="UP000032061"/>
    </source>
</evidence>
<proteinExistence type="predicted"/>
<accession>A0A0D0EZ57</accession>
<evidence type="ECO:0000313" key="2">
    <source>
        <dbReference type="EMBL" id="KIO54348.1"/>
    </source>
</evidence>
<keyword evidence="5" id="KW-1185">Reference proteome</keyword>